<feature type="domain" description="PAS" evidence="18">
    <location>
        <begin position="82"/>
        <end position="153"/>
    </location>
</feature>
<comment type="catalytic activity">
    <reaction evidence="1">
        <text>ATP + protein L-histidine = ADP + protein N-phospho-L-histidine.</text>
        <dbReference type="EC" id="2.7.13.3"/>
    </reaction>
</comment>
<dbReference type="InterPro" id="IPR035965">
    <property type="entry name" value="PAS-like_dom_sf"/>
</dbReference>
<evidence type="ECO:0000256" key="7">
    <source>
        <dbReference type="ARBA" id="ARBA00022679"/>
    </source>
</evidence>
<evidence type="ECO:0000256" key="10">
    <source>
        <dbReference type="ARBA" id="ARBA00022840"/>
    </source>
</evidence>
<dbReference type="EC" id="2.7.13.3" evidence="3"/>
<dbReference type="InterPro" id="IPR004358">
    <property type="entry name" value="Sig_transdc_His_kin-like_C"/>
</dbReference>
<dbReference type="PROSITE" id="PS50109">
    <property type="entry name" value="HIS_KIN"/>
    <property type="match status" value="1"/>
</dbReference>
<evidence type="ECO:0000256" key="15">
    <source>
        <dbReference type="SAM" id="Phobius"/>
    </source>
</evidence>
<evidence type="ECO:0000256" key="9">
    <source>
        <dbReference type="ARBA" id="ARBA00022777"/>
    </source>
</evidence>
<dbReference type="PROSITE" id="PS50894">
    <property type="entry name" value="HPT"/>
    <property type="match status" value="1"/>
</dbReference>
<dbReference type="InterPro" id="IPR013767">
    <property type="entry name" value="PAS_fold"/>
</dbReference>
<dbReference type="SUPFAM" id="SSF47384">
    <property type="entry name" value="Homodimeric domain of signal transducing histidine kinase"/>
    <property type="match status" value="1"/>
</dbReference>
<dbReference type="InterPro" id="IPR003661">
    <property type="entry name" value="HisK_dim/P_dom"/>
</dbReference>
<evidence type="ECO:0000256" key="1">
    <source>
        <dbReference type="ARBA" id="ARBA00000085"/>
    </source>
</evidence>
<evidence type="ECO:0000256" key="12">
    <source>
        <dbReference type="ARBA" id="ARBA00023136"/>
    </source>
</evidence>
<dbReference type="SUPFAM" id="SSF55785">
    <property type="entry name" value="PYP-like sensor domain (PAS domain)"/>
    <property type="match status" value="2"/>
</dbReference>
<feature type="domain" description="Response regulatory" evidence="17">
    <location>
        <begin position="598"/>
        <end position="712"/>
    </location>
</feature>
<dbReference type="InterPro" id="IPR036097">
    <property type="entry name" value="HisK_dim/P_sf"/>
</dbReference>
<evidence type="ECO:0000313" key="21">
    <source>
        <dbReference type="EMBL" id="PUZ28527.1"/>
    </source>
</evidence>
<dbReference type="Gene3D" id="3.30.565.10">
    <property type="entry name" value="Histidine kinase-like ATPase, C-terminal domain"/>
    <property type="match status" value="1"/>
</dbReference>
<feature type="transmembrane region" description="Helical" evidence="15">
    <location>
        <begin position="41"/>
        <end position="63"/>
    </location>
</feature>
<dbReference type="InterPro" id="IPR013656">
    <property type="entry name" value="PAS_4"/>
</dbReference>
<dbReference type="SUPFAM" id="SSF55874">
    <property type="entry name" value="ATPase domain of HSP90 chaperone/DNA topoisomerase II/histidine kinase"/>
    <property type="match status" value="1"/>
</dbReference>
<keyword evidence="4" id="KW-1003">Cell membrane</keyword>
<dbReference type="PANTHER" id="PTHR43047">
    <property type="entry name" value="TWO-COMPONENT HISTIDINE PROTEIN KINASE"/>
    <property type="match status" value="1"/>
</dbReference>
<dbReference type="SMART" id="SM00388">
    <property type="entry name" value="HisKA"/>
    <property type="match status" value="1"/>
</dbReference>
<feature type="domain" description="HPt" evidence="20">
    <location>
        <begin position="741"/>
        <end position="838"/>
    </location>
</feature>
<dbReference type="InterPro" id="IPR000014">
    <property type="entry name" value="PAS"/>
</dbReference>
<dbReference type="SMART" id="SM00448">
    <property type="entry name" value="REC"/>
    <property type="match status" value="1"/>
</dbReference>
<dbReference type="SUPFAM" id="SSF47226">
    <property type="entry name" value="Histidine-containing phosphotransfer domain, HPT domain"/>
    <property type="match status" value="1"/>
</dbReference>
<dbReference type="Gene3D" id="1.20.120.160">
    <property type="entry name" value="HPT domain"/>
    <property type="match status" value="1"/>
</dbReference>
<evidence type="ECO:0000256" key="11">
    <source>
        <dbReference type="ARBA" id="ARBA00022989"/>
    </source>
</evidence>
<evidence type="ECO:0000259" key="16">
    <source>
        <dbReference type="PROSITE" id="PS50109"/>
    </source>
</evidence>
<dbReference type="InterPro" id="IPR036641">
    <property type="entry name" value="HPT_dom_sf"/>
</dbReference>
<dbReference type="Pfam" id="PF00072">
    <property type="entry name" value="Response_reg"/>
    <property type="match status" value="1"/>
</dbReference>
<evidence type="ECO:0000313" key="22">
    <source>
        <dbReference type="Proteomes" id="UP000244450"/>
    </source>
</evidence>
<evidence type="ECO:0000256" key="4">
    <source>
        <dbReference type="ARBA" id="ARBA00022475"/>
    </source>
</evidence>
<dbReference type="OrthoDB" id="9811889at2"/>
<dbReference type="InterPro" id="IPR005467">
    <property type="entry name" value="His_kinase_dom"/>
</dbReference>
<dbReference type="EMBL" id="QCYK01000001">
    <property type="protein sequence ID" value="PUZ28527.1"/>
    <property type="molecule type" value="Genomic_DNA"/>
</dbReference>
<feature type="domain" description="Histidine kinase" evidence="16">
    <location>
        <begin position="357"/>
        <end position="578"/>
    </location>
</feature>
<dbReference type="InterPro" id="IPR000700">
    <property type="entry name" value="PAS-assoc_C"/>
</dbReference>
<dbReference type="Pfam" id="PF02518">
    <property type="entry name" value="HATPase_c"/>
    <property type="match status" value="1"/>
</dbReference>
<dbReference type="GO" id="GO:0000155">
    <property type="term" value="F:phosphorelay sensor kinase activity"/>
    <property type="evidence" value="ECO:0007669"/>
    <property type="project" value="InterPro"/>
</dbReference>
<keyword evidence="7" id="KW-0808">Transferase</keyword>
<dbReference type="PRINTS" id="PR00344">
    <property type="entry name" value="BCTRLSENSOR"/>
</dbReference>
<protein>
    <recommendedName>
        <fullName evidence="3">histidine kinase</fullName>
        <ecNumber evidence="3">2.7.13.3</ecNumber>
    </recommendedName>
</protein>
<dbReference type="PANTHER" id="PTHR43047:SF64">
    <property type="entry name" value="HISTIDINE KINASE CONTAINING CHEY-HOMOLOGOUS RECEIVER DOMAIN AND PAS DOMAIN-RELATED"/>
    <property type="match status" value="1"/>
</dbReference>
<accession>A0A2T7BLG7</accession>
<dbReference type="Proteomes" id="UP000244450">
    <property type="component" value="Unassembled WGS sequence"/>
</dbReference>
<dbReference type="CDD" id="cd17546">
    <property type="entry name" value="REC_hyHK_CKI1_RcsC-like"/>
    <property type="match status" value="1"/>
</dbReference>
<evidence type="ECO:0000256" key="8">
    <source>
        <dbReference type="ARBA" id="ARBA00022692"/>
    </source>
</evidence>
<keyword evidence="9" id="KW-0418">Kinase</keyword>
<evidence type="ECO:0000259" key="20">
    <source>
        <dbReference type="PROSITE" id="PS50894"/>
    </source>
</evidence>
<dbReference type="CDD" id="cd00082">
    <property type="entry name" value="HisKA"/>
    <property type="match status" value="1"/>
</dbReference>
<evidence type="ECO:0000256" key="13">
    <source>
        <dbReference type="PROSITE-ProRule" id="PRU00110"/>
    </source>
</evidence>
<dbReference type="Gene3D" id="3.30.450.20">
    <property type="entry name" value="PAS domain"/>
    <property type="match status" value="2"/>
</dbReference>
<evidence type="ECO:0000256" key="2">
    <source>
        <dbReference type="ARBA" id="ARBA00004429"/>
    </source>
</evidence>
<evidence type="ECO:0000256" key="5">
    <source>
        <dbReference type="ARBA" id="ARBA00022519"/>
    </source>
</evidence>
<dbReference type="PROSITE" id="PS50112">
    <property type="entry name" value="PAS"/>
    <property type="match status" value="2"/>
</dbReference>
<dbReference type="InterPro" id="IPR011006">
    <property type="entry name" value="CheY-like_superfamily"/>
</dbReference>
<keyword evidence="11 15" id="KW-1133">Transmembrane helix</keyword>
<dbReference type="InterPro" id="IPR001789">
    <property type="entry name" value="Sig_transdc_resp-reg_receiver"/>
</dbReference>
<feature type="modified residue" description="Phosphohistidine" evidence="13">
    <location>
        <position position="780"/>
    </location>
</feature>
<dbReference type="Pfam" id="PF08448">
    <property type="entry name" value="PAS_4"/>
    <property type="match status" value="1"/>
</dbReference>
<dbReference type="Pfam" id="PF00512">
    <property type="entry name" value="HisKA"/>
    <property type="match status" value="1"/>
</dbReference>
<feature type="modified residue" description="4-aspartylphosphate" evidence="14">
    <location>
        <position position="647"/>
    </location>
</feature>
<name>A0A2T7BLG7_9BACT</name>
<feature type="domain" description="PAC" evidence="19">
    <location>
        <begin position="156"/>
        <end position="207"/>
    </location>
</feature>
<dbReference type="InterPro" id="IPR008207">
    <property type="entry name" value="Sig_transdc_His_kin_Hpt_dom"/>
</dbReference>
<keyword evidence="6 14" id="KW-0597">Phosphoprotein</keyword>
<evidence type="ECO:0000259" key="19">
    <source>
        <dbReference type="PROSITE" id="PS50113"/>
    </source>
</evidence>
<dbReference type="CDD" id="cd00130">
    <property type="entry name" value="PAS"/>
    <property type="match status" value="2"/>
</dbReference>
<dbReference type="SMART" id="SM00387">
    <property type="entry name" value="HATPase_c"/>
    <property type="match status" value="1"/>
</dbReference>
<comment type="caution">
    <text evidence="21">The sequence shown here is derived from an EMBL/GenBank/DDBJ whole genome shotgun (WGS) entry which is preliminary data.</text>
</comment>
<dbReference type="PROSITE" id="PS50113">
    <property type="entry name" value="PAC"/>
    <property type="match status" value="2"/>
</dbReference>
<dbReference type="GO" id="GO:0006355">
    <property type="term" value="P:regulation of DNA-templated transcription"/>
    <property type="evidence" value="ECO:0007669"/>
    <property type="project" value="InterPro"/>
</dbReference>
<keyword evidence="10" id="KW-0067">ATP-binding</keyword>
<dbReference type="SMART" id="SM00086">
    <property type="entry name" value="PAC"/>
    <property type="match status" value="2"/>
</dbReference>
<feature type="domain" description="PAC" evidence="19">
    <location>
        <begin position="284"/>
        <end position="339"/>
    </location>
</feature>
<dbReference type="Pfam" id="PF01627">
    <property type="entry name" value="Hpt"/>
    <property type="match status" value="1"/>
</dbReference>
<comment type="subcellular location">
    <subcellularLocation>
        <location evidence="2">Cell inner membrane</location>
        <topology evidence="2">Multi-pass membrane protein</topology>
    </subcellularLocation>
</comment>
<dbReference type="InterPro" id="IPR001610">
    <property type="entry name" value="PAC"/>
</dbReference>
<keyword evidence="8 15" id="KW-0812">Transmembrane</keyword>
<dbReference type="Gene3D" id="1.10.287.130">
    <property type="match status" value="1"/>
</dbReference>
<feature type="transmembrane region" description="Helical" evidence="15">
    <location>
        <begin position="7"/>
        <end position="29"/>
    </location>
</feature>
<reference evidence="21 22" key="1">
    <citation type="submission" date="2018-04" db="EMBL/GenBank/DDBJ databases">
        <title>Chitinophaga fuyangensis sp. nov., isolated from soil in a chemical factory.</title>
        <authorList>
            <person name="Chen K."/>
        </authorList>
    </citation>
    <scope>NUCLEOTIDE SEQUENCE [LARGE SCALE GENOMIC DNA]</scope>
    <source>
        <strain evidence="21 22">LY-1</strain>
    </source>
</reference>
<evidence type="ECO:0000259" key="17">
    <source>
        <dbReference type="PROSITE" id="PS50110"/>
    </source>
</evidence>
<gene>
    <name evidence="21" type="ORF">DCC81_03325</name>
</gene>
<dbReference type="NCBIfam" id="TIGR00229">
    <property type="entry name" value="sensory_box"/>
    <property type="match status" value="2"/>
</dbReference>
<sequence>MKQLKHPIIITFTIALLCIALFIGYTYMVNREPAQWSRHTALVYQLAVTGGIILSIILVMALLRINFIMHELRTTRNALGDHKELYRQLVEDSGVLMYTISLEGYFEYISPQALALTGYSPEELLERHYSLLLSPALYEELNIFYREQVIRREAITTREVEMITKSGTLKWVEQQVTLRYHHDKVIGYQALVKDIHEKKTLQLRMDKLHGEQEALQHLLLSILDHTPTFIFIKDLYGRYLLVNKEFEKVMGHPAADIVGRTDLEISQPAEARKWAASDQKAIDSKEPVNVVSSLERNGQLCHYLVTKYPLLDKHHEVYGIGATGVDITEHVRRENELSDARSGAEEARRVQEIFLANMSQALRTPINGITGMSYLLQKTPLTDTQQEYADAMAASAEKLALLVNDIQEISRIRAGKLQLEKGDVNLPQLLHKAMASVSAAADAKGLNMYCDLDENIPTQLTGDMLRLGQVFGALLDNAVKFTAVGNVQLTAMLLEEDKQRARIGIEVRDTGMGIPPDQLETIFETYAHATPETALFSRGAGVGLAICKEIVLQHGGSISVKSDLSEGTIFYVELPLEKHINSAAPRQALTGQSLEGKRVLLAEDNPINQKVVRYTLQQTGATVEVVADGLTAMQLMMQKSYDCLLLDLQMPDMNGYETVAALRRLGFTTPCIAITASTQSEETARALSEGFNDYVAKPFRPDELVYKILDLLKRFPIKEPAPVSAPSVVDFDYLRKLTDNDPGYLKELVDTFNKTAPAYMEQLAQSLREGRWEAVQFEAHRLRASLSVVRIPALTQLMVELENDAAHQAAGSAHKRLQSAQLLYEEAKAAIAAFRETL</sequence>
<dbReference type="RefSeq" id="WP_108685166.1">
    <property type="nucleotide sequence ID" value="NZ_QCYK01000001.1"/>
</dbReference>
<dbReference type="SMART" id="SM00091">
    <property type="entry name" value="PAS"/>
    <property type="match status" value="2"/>
</dbReference>
<dbReference type="AlphaFoldDB" id="A0A2T7BLG7"/>
<keyword evidence="12 15" id="KW-0472">Membrane</keyword>
<dbReference type="Pfam" id="PF00989">
    <property type="entry name" value="PAS"/>
    <property type="match status" value="1"/>
</dbReference>
<dbReference type="GO" id="GO:0005886">
    <property type="term" value="C:plasma membrane"/>
    <property type="evidence" value="ECO:0007669"/>
    <property type="project" value="UniProtKB-SubCell"/>
</dbReference>
<proteinExistence type="predicted"/>
<dbReference type="InterPro" id="IPR003594">
    <property type="entry name" value="HATPase_dom"/>
</dbReference>
<keyword evidence="5" id="KW-0997">Cell inner membrane</keyword>
<dbReference type="PROSITE" id="PS50110">
    <property type="entry name" value="RESPONSE_REGULATORY"/>
    <property type="match status" value="1"/>
</dbReference>
<evidence type="ECO:0000259" key="18">
    <source>
        <dbReference type="PROSITE" id="PS50112"/>
    </source>
</evidence>
<dbReference type="Gene3D" id="3.40.50.2300">
    <property type="match status" value="1"/>
</dbReference>
<feature type="domain" description="PAS" evidence="18">
    <location>
        <begin position="215"/>
        <end position="285"/>
    </location>
</feature>
<keyword evidence="10" id="KW-0547">Nucleotide-binding</keyword>
<evidence type="ECO:0000256" key="6">
    <source>
        <dbReference type="ARBA" id="ARBA00022553"/>
    </source>
</evidence>
<dbReference type="InterPro" id="IPR036890">
    <property type="entry name" value="HATPase_C_sf"/>
</dbReference>
<organism evidence="21 22">
    <name type="scientific">Chitinophaga parva</name>
    <dbReference type="NCBI Taxonomy" id="2169414"/>
    <lineage>
        <taxon>Bacteria</taxon>
        <taxon>Pseudomonadati</taxon>
        <taxon>Bacteroidota</taxon>
        <taxon>Chitinophagia</taxon>
        <taxon>Chitinophagales</taxon>
        <taxon>Chitinophagaceae</taxon>
        <taxon>Chitinophaga</taxon>
    </lineage>
</organism>
<dbReference type="SUPFAM" id="SSF52172">
    <property type="entry name" value="CheY-like"/>
    <property type="match status" value="1"/>
</dbReference>
<evidence type="ECO:0000256" key="3">
    <source>
        <dbReference type="ARBA" id="ARBA00012438"/>
    </source>
</evidence>
<evidence type="ECO:0000256" key="14">
    <source>
        <dbReference type="PROSITE-ProRule" id="PRU00169"/>
    </source>
</evidence>
<dbReference type="FunFam" id="3.30.565.10:FF:000010">
    <property type="entry name" value="Sensor histidine kinase RcsC"/>
    <property type="match status" value="1"/>
</dbReference>
<keyword evidence="22" id="KW-1185">Reference proteome</keyword>